<dbReference type="RefSeq" id="WP_200554824.1">
    <property type="nucleotide sequence ID" value="NZ_JAEPES010000001.1"/>
</dbReference>
<feature type="compositionally biased region" description="Basic and acidic residues" evidence="1">
    <location>
        <begin position="149"/>
        <end position="159"/>
    </location>
</feature>
<feature type="compositionally biased region" description="Pro residues" evidence="1">
    <location>
        <begin position="332"/>
        <end position="360"/>
    </location>
</feature>
<dbReference type="EMBL" id="JAEPES010000001">
    <property type="protein sequence ID" value="MBK4346495.1"/>
    <property type="molecule type" value="Genomic_DNA"/>
</dbReference>
<proteinExistence type="predicted"/>
<evidence type="ECO:0000313" key="4">
    <source>
        <dbReference type="Proteomes" id="UP000636458"/>
    </source>
</evidence>
<feature type="compositionally biased region" description="Basic and acidic residues" evidence="1">
    <location>
        <begin position="228"/>
        <end position="238"/>
    </location>
</feature>
<feature type="region of interest" description="Disordered" evidence="1">
    <location>
        <begin position="316"/>
        <end position="371"/>
    </location>
</feature>
<keyword evidence="2" id="KW-0472">Membrane</keyword>
<keyword evidence="2" id="KW-0812">Transmembrane</keyword>
<dbReference type="AlphaFoldDB" id="A0A934SJL0"/>
<feature type="compositionally biased region" description="Low complexity" evidence="1">
    <location>
        <begin position="361"/>
        <end position="371"/>
    </location>
</feature>
<accession>A0A934SJL0</accession>
<feature type="compositionally biased region" description="Low complexity" evidence="1">
    <location>
        <begin position="316"/>
        <end position="331"/>
    </location>
</feature>
<feature type="compositionally biased region" description="Low complexity" evidence="1">
    <location>
        <begin position="178"/>
        <end position="191"/>
    </location>
</feature>
<keyword evidence="4" id="KW-1185">Reference proteome</keyword>
<feature type="compositionally biased region" description="Low complexity" evidence="1">
    <location>
        <begin position="113"/>
        <end position="134"/>
    </location>
</feature>
<protein>
    <submittedName>
        <fullName evidence="3">Uncharacterized protein</fullName>
    </submittedName>
</protein>
<organism evidence="3 4">
    <name type="scientific">Lacisediminihabitans changchengi</name>
    <dbReference type="NCBI Taxonomy" id="2787634"/>
    <lineage>
        <taxon>Bacteria</taxon>
        <taxon>Bacillati</taxon>
        <taxon>Actinomycetota</taxon>
        <taxon>Actinomycetes</taxon>
        <taxon>Micrococcales</taxon>
        <taxon>Microbacteriaceae</taxon>
        <taxon>Lacisediminihabitans</taxon>
    </lineage>
</organism>
<gene>
    <name evidence="3" type="ORF">IV501_02500</name>
</gene>
<evidence type="ECO:0000313" key="3">
    <source>
        <dbReference type="EMBL" id="MBK4346495.1"/>
    </source>
</evidence>
<feature type="compositionally biased region" description="Acidic residues" evidence="1">
    <location>
        <begin position="92"/>
        <end position="112"/>
    </location>
</feature>
<feature type="compositionally biased region" description="Basic and acidic residues" evidence="1">
    <location>
        <begin position="19"/>
        <end position="28"/>
    </location>
</feature>
<feature type="compositionally biased region" description="Acidic residues" evidence="1">
    <location>
        <begin position="72"/>
        <end position="82"/>
    </location>
</feature>
<feature type="region of interest" description="Disordered" evidence="1">
    <location>
        <begin position="1"/>
        <end position="282"/>
    </location>
</feature>
<dbReference type="Proteomes" id="UP000636458">
    <property type="component" value="Unassembled WGS sequence"/>
</dbReference>
<keyword evidence="2" id="KW-1133">Transmembrane helix</keyword>
<reference evidence="3" key="1">
    <citation type="submission" date="2021-01" db="EMBL/GenBank/DDBJ databases">
        <title>Lacisediminihabitans sp. nov. strain G11-30, isolated from Antarctic Soil.</title>
        <authorList>
            <person name="Li J."/>
        </authorList>
    </citation>
    <scope>NUCLEOTIDE SEQUENCE</scope>
    <source>
        <strain evidence="3">G11-30</strain>
    </source>
</reference>
<comment type="caution">
    <text evidence="3">The sequence shown here is derived from an EMBL/GenBank/DDBJ whole genome shotgun (WGS) entry which is preliminary data.</text>
</comment>
<feature type="transmembrane region" description="Helical" evidence="2">
    <location>
        <begin position="287"/>
        <end position="309"/>
    </location>
</feature>
<name>A0A934SJL0_9MICO</name>
<evidence type="ECO:0000256" key="2">
    <source>
        <dbReference type="SAM" id="Phobius"/>
    </source>
</evidence>
<sequence>MSDDTPTESFTPGESGDLPTRRERRAAEEAAAAAAASNNSQNPNEQEAGHASTGEQPTTQLPVAEQLPGEQVDVDPGADDQADGGVGTDIFDFSDPDDDDADADGDLAEEATSDPADTDSATATATATATAEPAVPGPMTQLFTPPSQREPEGEPRDAGLSDEDASTANEIPDERSGTESSVTESSVTDDGPATELFAFPGTTAPVDEPATQRYDQPFGGWPAATRSPADDQATRRFDQQPPEAYPGAGAFDPLFPAGPQATQSVPATEAMGRRTPPTEPPQSKRTLIILIVVGAVLLVAVLVLVLLLLTRTIGGGTAASPSPSVTTSDTPSPTPSTTPSATPTPSPTPSPTQTAPPAPTNPTFATFSAQSSAGCSSDSGDVALTFTWGSTDAKTAYIGVGTTNAKQDPYASDLPPTDTYTDLTYDCSQPSQVYTVTLENAAGLITNRTVTITR</sequence>
<evidence type="ECO:0000256" key="1">
    <source>
        <dbReference type="SAM" id="MobiDB-lite"/>
    </source>
</evidence>